<keyword evidence="3" id="KW-1185">Reference proteome</keyword>
<protein>
    <submittedName>
        <fullName evidence="2">Conjugal transfer protein</fullName>
    </submittedName>
</protein>
<dbReference type="EMBL" id="VSFG01000001">
    <property type="protein sequence ID" value="TYB48561.1"/>
    <property type="molecule type" value="Genomic_DNA"/>
</dbReference>
<evidence type="ECO:0000313" key="2">
    <source>
        <dbReference type="EMBL" id="TYB48561.1"/>
    </source>
</evidence>
<accession>A0A5D0NX40</accession>
<evidence type="ECO:0000256" key="1">
    <source>
        <dbReference type="SAM" id="MobiDB-lite"/>
    </source>
</evidence>
<feature type="compositionally biased region" description="Low complexity" evidence="1">
    <location>
        <begin position="333"/>
        <end position="364"/>
    </location>
</feature>
<sequence length="375" mass="37430">MRLRRSADAAEAQSGTRAGILPPPRAALATAAMKIALWGLVGCGPAALLLAAAKPAAPESGPAVAEARRSAAGPSGFAELYVAAYLRAGTGDTSLKLFFPDAPPVSNPPEQRTVGRTVTTGAREVAPGYWSVTVAADVAAKDRAGTLVATGVHYFRVAVFALGDAAAGGAGRGGTPTGYVAAALPAEVAAPATGTAPDLGYDTRRRISGGPLADTVRQALAAYLGGAGDLSRYLTPGTDLRPIVPAPYRRVELGGVALSGDLPDADGAVPADGTRARVLAEVEAVDDADRRWPLTYALTVTARAGRWEIAALDDVPRLGGSGAPAVRPPPSAPATGSARPPGAPSGGPATRTPEPEPTGGSSRPSPSPPAATPSG</sequence>
<name>A0A5D0NX40_9ACTN</name>
<feature type="region of interest" description="Disordered" evidence="1">
    <location>
        <begin position="1"/>
        <end position="21"/>
    </location>
</feature>
<reference evidence="2 3" key="1">
    <citation type="submission" date="2019-08" db="EMBL/GenBank/DDBJ databases">
        <title>Actinomadura sp. nov. CYP1-5 isolated from mountain soil.</title>
        <authorList>
            <person name="Songsumanus A."/>
            <person name="Kuncharoen N."/>
            <person name="Kudo T."/>
            <person name="Yuki M."/>
            <person name="Igarashi Y."/>
            <person name="Tanasupawat S."/>
        </authorList>
    </citation>
    <scope>NUCLEOTIDE SEQUENCE [LARGE SCALE GENOMIC DNA]</scope>
    <source>
        <strain evidence="2 3">JCM 14158</strain>
    </source>
</reference>
<feature type="compositionally biased region" description="Pro residues" evidence="1">
    <location>
        <begin position="365"/>
        <end position="375"/>
    </location>
</feature>
<evidence type="ECO:0000313" key="3">
    <source>
        <dbReference type="Proteomes" id="UP000323380"/>
    </source>
</evidence>
<dbReference type="Proteomes" id="UP000323380">
    <property type="component" value="Unassembled WGS sequence"/>
</dbReference>
<feature type="region of interest" description="Disordered" evidence="1">
    <location>
        <begin position="320"/>
        <end position="375"/>
    </location>
</feature>
<proteinExistence type="predicted"/>
<comment type="caution">
    <text evidence="2">The sequence shown here is derived from an EMBL/GenBank/DDBJ whole genome shotgun (WGS) entry which is preliminary data.</text>
</comment>
<dbReference type="STRING" id="1220554.GCA_001552135_02318"/>
<dbReference type="RefSeq" id="WP_067889139.1">
    <property type="nucleotide sequence ID" value="NZ_VSFG01000001.1"/>
</dbReference>
<gene>
    <name evidence="2" type="ORF">FXF69_05070</name>
</gene>
<organism evidence="2 3">
    <name type="scientific">Actinomadura chibensis</name>
    <dbReference type="NCBI Taxonomy" id="392828"/>
    <lineage>
        <taxon>Bacteria</taxon>
        <taxon>Bacillati</taxon>
        <taxon>Actinomycetota</taxon>
        <taxon>Actinomycetes</taxon>
        <taxon>Streptosporangiales</taxon>
        <taxon>Thermomonosporaceae</taxon>
        <taxon>Actinomadura</taxon>
    </lineage>
</organism>
<dbReference type="AlphaFoldDB" id="A0A5D0NX40"/>